<accession>A0A4V1Q2A1</accession>
<gene>
    <name evidence="3" type="ORF">EST38_g11486</name>
</gene>
<protein>
    <recommendedName>
        <fullName evidence="2">DUF6535 domain-containing protein</fullName>
    </recommendedName>
</protein>
<evidence type="ECO:0000313" key="3">
    <source>
        <dbReference type="EMBL" id="RXW14368.1"/>
    </source>
</evidence>
<feature type="transmembrane region" description="Helical" evidence="1">
    <location>
        <begin position="198"/>
        <end position="220"/>
    </location>
</feature>
<evidence type="ECO:0000313" key="4">
    <source>
        <dbReference type="Proteomes" id="UP000290288"/>
    </source>
</evidence>
<keyword evidence="1" id="KW-1133">Transmembrane helix</keyword>
<feature type="transmembrane region" description="Helical" evidence="1">
    <location>
        <begin position="165"/>
        <end position="192"/>
    </location>
</feature>
<dbReference type="STRING" id="2316362.A0A4V1Q2A1"/>
<dbReference type="AlphaFoldDB" id="A0A4V1Q2A1"/>
<feature type="transmembrane region" description="Helical" evidence="1">
    <location>
        <begin position="118"/>
        <end position="139"/>
    </location>
</feature>
<keyword evidence="1" id="KW-0812">Transmembrane</keyword>
<proteinExistence type="predicted"/>
<name>A0A4V1Q2A1_9AGAR</name>
<dbReference type="Proteomes" id="UP000290288">
    <property type="component" value="Unassembled WGS sequence"/>
</dbReference>
<dbReference type="InterPro" id="IPR045338">
    <property type="entry name" value="DUF6535"/>
</dbReference>
<organism evidence="3 4">
    <name type="scientific">Candolleomyces aberdarensis</name>
    <dbReference type="NCBI Taxonomy" id="2316362"/>
    <lineage>
        <taxon>Eukaryota</taxon>
        <taxon>Fungi</taxon>
        <taxon>Dikarya</taxon>
        <taxon>Basidiomycota</taxon>
        <taxon>Agaricomycotina</taxon>
        <taxon>Agaricomycetes</taxon>
        <taxon>Agaricomycetidae</taxon>
        <taxon>Agaricales</taxon>
        <taxon>Agaricineae</taxon>
        <taxon>Psathyrellaceae</taxon>
        <taxon>Candolleomyces</taxon>
    </lineage>
</organism>
<dbReference type="EMBL" id="SDEE01000712">
    <property type="protein sequence ID" value="RXW14368.1"/>
    <property type="molecule type" value="Genomic_DNA"/>
</dbReference>
<dbReference type="Pfam" id="PF20153">
    <property type="entry name" value="DUF6535"/>
    <property type="match status" value="1"/>
</dbReference>
<dbReference type="OrthoDB" id="2634466at2759"/>
<reference evidence="3 4" key="1">
    <citation type="submission" date="2019-01" db="EMBL/GenBank/DDBJ databases">
        <title>Draft genome sequence of Psathyrella aberdarensis IHI B618.</title>
        <authorList>
            <person name="Buettner E."/>
            <person name="Kellner H."/>
        </authorList>
    </citation>
    <scope>NUCLEOTIDE SEQUENCE [LARGE SCALE GENOMIC DNA]</scope>
    <source>
        <strain evidence="3 4">IHI B618</strain>
    </source>
</reference>
<keyword evidence="1" id="KW-0472">Membrane</keyword>
<evidence type="ECO:0000256" key="1">
    <source>
        <dbReference type="SAM" id="Phobius"/>
    </source>
</evidence>
<evidence type="ECO:0000259" key="2">
    <source>
        <dbReference type="Pfam" id="PF20153"/>
    </source>
</evidence>
<comment type="caution">
    <text evidence="3">The sequence shown here is derived from an EMBL/GenBank/DDBJ whole genome shotgun (WGS) entry which is preliminary data.</text>
</comment>
<feature type="transmembrane region" description="Helical" evidence="1">
    <location>
        <begin position="49"/>
        <end position="69"/>
    </location>
</feature>
<feature type="domain" description="DUF6535" evidence="2">
    <location>
        <begin position="27"/>
        <end position="192"/>
    </location>
</feature>
<sequence>MASHAIDMVEPTEPKITLDPNRNSKIWDLYLEDAEQAAKDRVELMKSGLLDSVLIFAGLFAGVVSSFIIDARRDIQENSEQNLLGDIRDHFRGFSIVNVVHSIPAAANCVSVLWHASLYLTLFSALMGILAKTWLANLVPTSTKSKRKPEDAYRRHRLDMESSKYLQPAIILMFLLVQIASLFFLIGLIIQSITDEKILGYVTLAFVVLGAVIYGAVTSLPHTASLSSLRNPLSDLIQSLKIVLGQTLQGLTQL</sequence>
<keyword evidence="4" id="KW-1185">Reference proteome</keyword>